<organism evidence="3 4">
    <name type="scientific">Engystomops pustulosus</name>
    <name type="common">Tungara frog</name>
    <name type="synonym">Physalaemus pustulosus</name>
    <dbReference type="NCBI Taxonomy" id="76066"/>
    <lineage>
        <taxon>Eukaryota</taxon>
        <taxon>Metazoa</taxon>
        <taxon>Chordata</taxon>
        <taxon>Craniata</taxon>
        <taxon>Vertebrata</taxon>
        <taxon>Euteleostomi</taxon>
        <taxon>Amphibia</taxon>
        <taxon>Batrachia</taxon>
        <taxon>Anura</taxon>
        <taxon>Neobatrachia</taxon>
        <taxon>Hyloidea</taxon>
        <taxon>Leptodactylidae</taxon>
        <taxon>Leiuperinae</taxon>
        <taxon>Engystomops</taxon>
    </lineage>
</organism>
<evidence type="ECO:0000256" key="1">
    <source>
        <dbReference type="SAM" id="Phobius"/>
    </source>
</evidence>
<accession>A0AAV6YPK5</accession>
<dbReference type="EMBL" id="WNYA01036836">
    <property type="protein sequence ID" value="KAG8536885.1"/>
    <property type="molecule type" value="Genomic_DNA"/>
</dbReference>
<sequence length="108" mass="12764">MVWLLFSVPFLLLRGPQGHCEISVLGPLFIFLLCLSRCFLGPSVFWGKSQLYLQRNRNELRCHIFSSSLHVLCCLRLIYFDFYKFVKSSYELVRSLTLCFILGRHIWL</sequence>
<dbReference type="Proteomes" id="UP000824782">
    <property type="component" value="Unassembled WGS sequence"/>
</dbReference>
<protein>
    <recommendedName>
        <fullName evidence="5">NADH dehydrogenase subunit 4</fullName>
    </recommendedName>
</protein>
<feature type="transmembrane region" description="Helical" evidence="1">
    <location>
        <begin position="28"/>
        <end position="48"/>
    </location>
</feature>
<name>A0AAV6YPK5_ENGPU</name>
<evidence type="ECO:0000313" key="3">
    <source>
        <dbReference type="EMBL" id="KAG8536885.1"/>
    </source>
</evidence>
<dbReference type="AlphaFoldDB" id="A0AAV6YPK5"/>
<keyword evidence="1" id="KW-1133">Transmembrane helix</keyword>
<proteinExistence type="predicted"/>
<keyword evidence="1" id="KW-0472">Membrane</keyword>
<gene>
    <name evidence="3" type="ORF">GDO81_025495</name>
</gene>
<evidence type="ECO:0008006" key="5">
    <source>
        <dbReference type="Google" id="ProtNLM"/>
    </source>
</evidence>
<comment type="caution">
    <text evidence="3">The sequence shown here is derived from an EMBL/GenBank/DDBJ whole genome shotgun (WGS) entry which is preliminary data.</text>
</comment>
<keyword evidence="1" id="KW-0812">Transmembrane</keyword>
<keyword evidence="4" id="KW-1185">Reference proteome</keyword>
<evidence type="ECO:0000256" key="2">
    <source>
        <dbReference type="SAM" id="SignalP"/>
    </source>
</evidence>
<feature type="chain" id="PRO_5043720095" description="NADH dehydrogenase subunit 4" evidence="2">
    <location>
        <begin position="19"/>
        <end position="108"/>
    </location>
</feature>
<feature type="signal peptide" evidence="2">
    <location>
        <begin position="1"/>
        <end position="18"/>
    </location>
</feature>
<keyword evidence="2" id="KW-0732">Signal</keyword>
<evidence type="ECO:0000313" key="4">
    <source>
        <dbReference type="Proteomes" id="UP000824782"/>
    </source>
</evidence>
<reference evidence="3" key="1">
    <citation type="thesis" date="2020" institute="ProQuest LLC" country="789 East Eisenhower Parkway, Ann Arbor, MI, USA">
        <title>Comparative Genomics and Chromosome Evolution.</title>
        <authorList>
            <person name="Mudd A.B."/>
        </authorList>
    </citation>
    <scope>NUCLEOTIDE SEQUENCE</scope>
    <source>
        <strain evidence="3">237g6f4</strain>
        <tissue evidence="3">Blood</tissue>
    </source>
</reference>